<dbReference type="SUPFAM" id="SSF53474">
    <property type="entry name" value="alpha/beta-Hydrolases"/>
    <property type="match status" value="1"/>
</dbReference>
<evidence type="ECO:0000256" key="6">
    <source>
        <dbReference type="ARBA" id="ARBA00022729"/>
    </source>
</evidence>
<dbReference type="Pfam" id="PF00151">
    <property type="entry name" value="Lipase"/>
    <property type="match status" value="1"/>
</dbReference>
<dbReference type="GO" id="GO:0005886">
    <property type="term" value="C:plasma membrane"/>
    <property type="evidence" value="ECO:0007669"/>
    <property type="project" value="UniProtKB-SubCell"/>
</dbReference>
<evidence type="ECO:0000256" key="4">
    <source>
        <dbReference type="ARBA" id="ARBA00022475"/>
    </source>
</evidence>
<comment type="catalytic activity">
    <reaction evidence="13">
        <text>1-hexadecanoyl-2-(9Z-octadecenoyl)-sn-glycero-3-phosphate + H2O = 2-(9Z-octadecenoyl)-sn-glycero-3-phosphate + hexadecanoate + H(+)</text>
        <dbReference type="Rhea" id="RHEA:40943"/>
        <dbReference type="ChEBI" id="CHEBI:7896"/>
        <dbReference type="ChEBI" id="CHEBI:15377"/>
        <dbReference type="ChEBI" id="CHEBI:15378"/>
        <dbReference type="ChEBI" id="CHEBI:64839"/>
        <dbReference type="ChEBI" id="CHEBI:77593"/>
    </reaction>
    <physiologicalReaction direction="left-to-right" evidence="13">
        <dbReference type="Rhea" id="RHEA:40944"/>
    </physiologicalReaction>
</comment>
<evidence type="ECO:0000256" key="9">
    <source>
        <dbReference type="ARBA" id="ARBA00023098"/>
    </source>
</evidence>
<dbReference type="AlphaFoldDB" id="A0A6P7KG82"/>
<feature type="domain" description="Lipase" evidence="19">
    <location>
        <begin position="14"/>
        <end position="333"/>
    </location>
</feature>
<keyword evidence="8" id="KW-0442">Lipid degradation</keyword>
<keyword evidence="4" id="KW-1003">Cell membrane</keyword>
<dbReference type="PANTHER" id="PTHR11610:SF12">
    <property type="entry name" value="LIPASE MEMBER H"/>
    <property type="match status" value="1"/>
</dbReference>
<feature type="active site" description="Charge relay system" evidence="15">
    <location>
        <position position="257"/>
    </location>
</feature>
<dbReference type="GeneID" id="114453167"/>
<proteinExistence type="inferred from homology"/>
<keyword evidence="12" id="KW-0325">Glycoprotein</keyword>
<evidence type="ECO:0000313" key="20">
    <source>
        <dbReference type="Proteomes" id="UP000515145"/>
    </source>
</evidence>
<name>A0A6P7KG82_9TELE</name>
<evidence type="ECO:0000256" key="7">
    <source>
        <dbReference type="ARBA" id="ARBA00022801"/>
    </source>
</evidence>
<dbReference type="PRINTS" id="PR00821">
    <property type="entry name" value="TAGLIPASE"/>
</dbReference>
<evidence type="ECO:0000256" key="18">
    <source>
        <dbReference type="SAM" id="SignalP"/>
    </source>
</evidence>
<organism evidence="20 21">
    <name type="scientific">Parambassis ranga</name>
    <name type="common">Indian glassy fish</name>
    <dbReference type="NCBI Taxonomy" id="210632"/>
    <lineage>
        <taxon>Eukaryota</taxon>
        <taxon>Metazoa</taxon>
        <taxon>Chordata</taxon>
        <taxon>Craniata</taxon>
        <taxon>Vertebrata</taxon>
        <taxon>Euteleostomi</taxon>
        <taxon>Actinopterygii</taxon>
        <taxon>Neopterygii</taxon>
        <taxon>Teleostei</taxon>
        <taxon>Neoteleostei</taxon>
        <taxon>Acanthomorphata</taxon>
        <taxon>Ovalentaria</taxon>
        <taxon>Ambassidae</taxon>
        <taxon>Parambassis</taxon>
    </lineage>
</organism>
<evidence type="ECO:0000256" key="8">
    <source>
        <dbReference type="ARBA" id="ARBA00022963"/>
    </source>
</evidence>
<dbReference type="InterPro" id="IPR016272">
    <property type="entry name" value="Lipase_LIPH"/>
</dbReference>
<evidence type="ECO:0000256" key="12">
    <source>
        <dbReference type="ARBA" id="ARBA00023180"/>
    </source>
</evidence>
<feature type="active site" description="Charge relay system" evidence="15">
    <location>
        <position position="187"/>
    </location>
</feature>
<evidence type="ECO:0000256" key="15">
    <source>
        <dbReference type="PIRSR" id="PIRSR000865-1"/>
    </source>
</evidence>
<keyword evidence="9" id="KW-0443">Lipid metabolism</keyword>
<evidence type="ECO:0000256" key="14">
    <source>
        <dbReference type="ARBA" id="ARBA00049600"/>
    </source>
</evidence>
<feature type="signal peptide" evidence="18">
    <location>
        <begin position="1"/>
        <end position="18"/>
    </location>
</feature>
<accession>A0A6P7KG82</accession>
<keyword evidence="11" id="KW-1015">Disulfide bond</keyword>
<evidence type="ECO:0000256" key="17">
    <source>
        <dbReference type="RuleBase" id="RU004262"/>
    </source>
</evidence>
<evidence type="ECO:0000256" key="5">
    <source>
        <dbReference type="ARBA" id="ARBA00022525"/>
    </source>
</evidence>
<dbReference type="RefSeq" id="XP_028288703.1">
    <property type="nucleotide sequence ID" value="XM_028432902.1"/>
</dbReference>
<evidence type="ECO:0000256" key="1">
    <source>
        <dbReference type="ARBA" id="ARBA00004202"/>
    </source>
</evidence>
<comment type="function">
    <text evidence="14">Hydrolyzes specifically phosphatidic acid (PA) to produce 2-acyl lysophosphatidic acid (LPA; a potent bioactive lipid mediator) and fatty acid. Does not hydrolyze other phospholipids, like phosphatidylserine (PS), phosphatidylcholine (PC) and phosphatidylethanolamine (PE) or triacylglycerol (TG).</text>
</comment>
<comment type="subcellular location">
    <subcellularLocation>
        <location evidence="1">Cell membrane</location>
        <topology evidence="1">Peripheral membrane protein</topology>
    </subcellularLocation>
    <subcellularLocation>
        <location evidence="2">Secreted</location>
    </subcellularLocation>
</comment>
<dbReference type="GO" id="GO:0004620">
    <property type="term" value="F:phospholipase activity"/>
    <property type="evidence" value="ECO:0007669"/>
    <property type="project" value="UniProtKB-ARBA"/>
</dbReference>
<comment type="similarity">
    <text evidence="3 17">Belongs to the AB hydrolase superfamily. Lipase family.</text>
</comment>
<dbReference type="InterPro" id="IPR000734">
    <property type="entry name" value="TAG_lipase"/>
</dbReference>
<reference evidence="21" key="1">
    <citation type="submission" date="2025-08" db="UniProtKB">
        <authorList>
            <consortium name="RefSeq"/>
        </authorList>
    </citation>
    <scope>IDENTIFICATION</scope>
</reference>
<dbReference type="GO" id="GO:0006654">
    <property type="term" value="P:phosphatidic acid biosynthetic process"/>
    <property type="evidence" value="ECO:0007669"/>
    <property type="project" value="UniProtKB-ARBA"/>
</dbReference>
<dbReference type="InParanoid" id="A0A6P7KG82"/>
<dbReference type="Proteomes" id="UP000515145">
    <property type="component" value="Chromosome 20"/>
</dbReference>
<keyword evidence="20" id="KW-1185">Reference proteome</keyword>
<dbReference type="GO" id="GO:0052689">
    <property type="term" value="F:carboxylic ester hydrolase activity"/>
    <property type="evidence" value="ECO:0007669"/>
    <property type="project" value="InterPro"/>
</dbReference>
<evidence type="ECO:0000313" key="21">
    <source>
        <dbReference type="RefSeq" id="XP_028288703.1"/>
    </source>
</evidence>
<evidence type="ECO:0000256" key="10">
    <source>
        <dbReference type="ARBA" id="ARBA00023136"/>
    </source>
</evidence>
<dbReference type="GO" id="GO:0005615">
    <property type="term" value="C:extracellular space"/>
    <property type="evidence" value="ECO:0007669"/>
    <property type="project" value="TreeGrafter"/>
</dbReference>
<dbReference type="GO" id="GO:0008201">
    <property type="term" value="F:heparin binding"/>
    <property type="evidence" value="ECO:0007669"/>
    <property type="project" value="UniProtKB-ARBA"/>
</dbReference>
<dbReference type="InterPro" id="IPR033906">
    <property type="entry name" value="Lipase_N"/>
</dbReference>
<dbReference type="InterPro" id="IPR013818">
    <property type="entry name" value="Lipase"/>
</dbReference>
<dbReference type="CDD" id="cd00707">
    <property type="entry name" value="Pancreat_lipase_like"/>
    <property type="match status" value="1"/>
</dbReference>
<feature type="active site" description="Nucleophile" evidence="15">
    <location>
        <position position="163"/>
    </location>
</feature>
<evidence type="ECO:0000256" key="13">
    <source>
        <dbReference type="ARBA" id="ARBA00048637"/>
    </source>
</evidence>
<dbReference type="OrthoDB" id="199913at2759"/>
<sequence>MLPRRLLGVLGLLILCKGQEESGEGESCDNFTDLNLSHCFLGTSLYVRLLLYTRSNLDCGRELNHHHLSSQPLFNLSLPTAFVIHGYRPTGAPPIWINHIVHLLAVQEDMNIIVVDWNKGAANLNYFTAVSYTREAAQNLTGFIVTMEEEGASLSSVHLIGVSLGAHLAGFVGANLKGKIGRITGLDPAGPMFTSATPEERLDPSDAMFVDVLHTDMDSFGLRGAHGHIDFYANGGFDQPGCPKTIFAGKSYFVCDHQRSVFLYLCALNRTCSLTGYPCSSYGDFLEARCLQCEAFRPASCPVLGYDVSQWKETLLRLGPTKVFFSTTASLPYRKLSYRVDMVTWNQYIRWGVVYIRLHSGRTFTETRIDQKLLRFEQYTSTRLLAQFDDDLQHVQKISLRINTGNVIGPRYKIRLLRVRFIPLDRPDRPQMCRFDIIMEENTEVAFRPLPCDSHP</sequence>
<feature type="chain" id="PRO_5028357799" evidence="18">
    <location>
        <begin position="19"/>
        <end position="456"/>
    </location>
</feature>
<evidence type="ECO:0000256" key="3">
    <source>
        <dbReference type="ARBA" id="ARBA00010701"/>
    </source>
</evidence>
<keyword evidence="7" id="KW-0378">Hydrolase</keyword>
<keyword evidence="10" id="KW-0472">Membrane</keyword>
<keyword evidence="6 18" id="KW-0732">Signal</keyword>
<dbReference type="GO" id="GO:0016042">
    <property type="term" value="P:lipid catabolic process"/>
    <property type="evidence" value="ECO:0007669"/>
    <property type="project" value="UniProtKB-KW"/>
</dbReference>
<feature type="binding site" evidence="16">
    <location>
        <position position="201"/>
    </location>
    <ligand>
        <name>Ca(2+)</name>
        <dbReference type="ChEBI" id="CHEBI:29108"/>
    </ligand>
</feature>
<evidence type="ECO:0000259" key="19">
    <source>
        <dbReference type="Pfam" id="PF00151"/>
    </source>
</evidence>
<dbReference type="Gene3D" id="3.40.50.1820">
    <property type="entry name" value="alpha/beta hydrolase"/>
    <property type="match status" value="1"/>
</dbReference>
<feature type="binding site" evidence="16">
    <location>
        <position position="206"/>
    </location>
    <ligand>
        <name>Ca(2+)</name>
        <dbReference type="ChEBI" id="CHEBI:29108"/>
    </ligand>
</feature>
<dbReference type="CTD" id="100003046"/>
<evidence type="ECO:0000256" key="11">
    <source>
        <dbReference type="ARBA" id="ARBA00023157"/>
    </source>
</evidence>
<gene>
    <name evidence="21" type="primary">lipib</name>
</gene>
<keyword evidence="16" id="KW-0479">Metal-binding</keyword>
<keyword evidence="5" id="KW-0964">Secreted</keyword>
<dbReference type="PANTHER" id="PTHR11610">
    <property type="entry name" value="LIPASE"/>
    <property type="match status" value="1"/>
</dbReference>
<keyword evidence="16" id="KW-0106">Calcium</keyword>
<protein>
    <submittedName>
        <fullName evidence="21">Lipase member H</fullName>
    </submittedName>
</protein>
<feature type="binding site" evidence="16">
    <location>
        <position position="203"/>
    </location>
    <ligand>
        <name>Ca(2+)</name>
        <dbReference type="ChEBI" id="CHEBI:29108"/>
    </ligand>
</feature>
<dbReference type="GO" id="GO:0046872">
    <property type="term" value="F:metal ion binding"/>
    <property type="evidence" value="ECO:0007669"/>
    <property type="project" value="UniProtKB-KW"/>
</dbReference>
<evidence type="ECO:0000256" key="16">
    <source>
        <dbReference type="PIRSR" id="PIRSR000865-2"/>
    </source>
</evidence>
<evidence type="ECO:0000256" key="2">
    <source>
        <dbReference type="ARBA" id="ARBA00004613"/>
    </source>
</evidence>
<dbReference type="PIRSF" id="PIRSF000865">
    <property type="entry name" value="Lipoprotein_lipase_LIPH"/>
    <property type="match status" value="1"/>
</dbReference>
<dbReference type="FunFam" id="3.40.50.1820:FF:000063">
    <property type="entry name" value="Lipase member H"/>
    <property type="match status" value="1"/>
</dbReference>
<dbReference type="InterPro" id="IPR029058">
    <property type="entry name" value="AB_hydrolase_fold"/>
</dbReference>